<proteinExistence type="predicted"/>
<dbReference type="OrthoDB" id="498999at2"/>
<sequence>MVLHIKHIDLISGEYLPNPFANQRQEQPYWIEKLSNSLLESFCPDISVSVGHLDEFYVQSSDPERIAQAEKILKNHPEGHKLILANGDRFFYAPAEYEPIINEILAGLDVKKPDLKNRGAYSSLLTSDQKSNQKRTATILIVDDETGENGGILDKRDAWKLTGDCHGKMSPQFASEVFKTNNRAIQFRIGLLEDKYIGKGTLTPRWLDGDEHELFRPLKFSNPANIPNIDLVLPLSSFKGTAKGNIKPGLITTEIVITEKDRSKAQKERGSLISASQPVQYYTEALKDTTPLLEQHLEKLQESIEDPRKLEQLYQKATLSGEAEESEVEENQFQDLISKLIENDKYGQLRETEFYKKKLEQFQAKQWKESAIGKFVKFNRAVVIPSKDLELGELYWNDYKPGESVLGFRSPMIGKNGLRVSTNKPVEEGLAPDGSPLEGVLVMNDFSWPRLHQQLTGQLSVALTTHPDKQPQLQQILEQLPTAKQLKDSSGKERVQLIDSINLSLETLIESGIPLTPLPYETDNEADGMDFDGDTYGFELIHNYPHLAQAARLHALNPDTPIKKEDKLSFDPSWSFERVALFMANSPVGVINNQVTTVQSFKNELDIYRDYAKPAQKREYAQKLANTANRLIATENREKNPRPIPPDYREQVYQIAQIATQPLDSGSAGQIFNLTEQIYDELLIEAQYNNQIAVDMFKSARPPSMARIQQDKGALYRKLETITDKKEQGLYTGDRILKATGVTPVELMAHVTNGAFRSESLESRPLNQFRDFFPNDYTEQQFLEVTEKKGEFDGLFNRATALRKEQENEPGPVLNFTTPKGNKVRITNLIAFNSISHFTPLQSQDITLSFVENDDKSTRASHQLAAQATLEGKTITLGTVKESDREKFNIQAGMTVPGTAKLGQALSDAEIDLLFKQAFDGAREWKELLPPEQIQQYFGATGHLACRELKNQANTTQHFLFAAFADELIDRSQTFQFKEFLVDKLKDYNEVPSQLFNEEVQLRVSPITIESKEGERIGRLWEVHNPEDDQWYSFGLSSVKGAQLPLNTTVTGQLSGENPATARLDIITPEIQQKLQPFFEGGGEIIFGQINKYAAAGEFFNGQTETFTLRRFTPETEYVVSVGDKTLGVVDRNLIAQIAQANSFKATLTTYGVDRGRYAIATLNNGEKLRINKIAFRGHDDFKGESLISEPVQLNIKATKAAEEVGVETIIDGFPQIIGVFGSHRDQNPGKQALTQAGLLKDGVTFEATITSRLTLGKLQINPDTIQYPPIGEWTKAAHLVPDEQKPKLNPEVAYFLNQVSTHPTLVSVSSEQWQLPNGKETTLPTFKITTDVRKAAAVEKYLADNKIPFAFKTSASEKQRSLISFAIVEGDLPRSIRSNLEDKFGTPLEEAAHQQRIGEISPFSRSVQQQFLERQELQAYLNLNPPEVPLRQLPILLSLTENAPVEILSPSTLPVQKDITNSPNAENRTSLPLISSDSKDPLLAALTNPTEAAHYKGNIKAHYPVSFRDNPTREAIGKDHPDYGYYKAEKYFSAKAAGVPFVSAEDGYKYYARSLDTHEQKEALMAEIIAAKLTQYPKLTLEIEKRGGVSYLEQCSHTTSANNSKWEGIGRDSAFIRALIKGYEEAILQKATFFDEQGQLKKPGLPGLLVPPGSSDAVERNRIKDRAMANLATQFIGIPANPDLPTSTKDYLAAWNLFDRGNTGKYTADDIVMVSGNLPRSTTKGTITPEQVQQTFDENYKPLLDRAISAGAQFVVGNAAGTDKLVQEYLNKKGYQLEQTEQGYLKSHLINQEISGQEPSISEVTLYIVTREEEIKEKNSKTIKSEQTTVEEITTVESEIEPSSTLIDPEFSPERLQIQQQRTQKVAPVLMALLEAKKLTRSPQLSYNPETNLTSLEGKDYDVTFDGKILNLLDKSGSLKMIASGVRNQDTGKVDWSSYPLPHGGEGLTESDEAKLTDPQFRQLVKEILLRAANNSTQKYHQNGHH</sequence>
<organism evidence="1 2">
    <name type="scientific">Gloeothece verrucosa (strain PCC 7822)</name>
    <name type="common">Cyanothece sp. (strain PCC 7822)</name>
    <dbReference type="NCBI Taxonomy" id="497965"/>
    <lineage>
        <taxon>Bacteria</taxon>
        <taxon>Bacillati</taxon>
        <taxon>Cyanobacteriota</taxon>
        <taxon>Cyanophyceae</taxon>
        <taxon>Oscillatoriophycideae</taxon>
        <taxon>Chroococcales</taxon>
        <taxon>Aphanothecaceae</taxon>
        <taxon>Gloeothece</taxon>
        <taxon>Gloeothece verrucosa</taxon>
    </lineage>
</organism>
<evidence type="ECO:0000313" key="1">
    <source>
        <dbReference type="EMBL" id="ADN18098.1"/>
    </source>
</evidence>
<name>E0UMB8_GLOV7</name>
<protein>
    <submittedName>
        <fullName evidence="1">Uncharacterized protein</fullName>
    </submittedName>
</protein>
<evidence type="ECO:0000313" key="2">
    <source>
        <dbReference type="Proteomes" id="UP000008206"/>
    </source>
</evidence>
<accession>E0UMB8</accession>
<dbReference type="RefSeq" id="WP_013334846.1">
    <property type="nucleotide sequence ID" value="NC_014534.1"/>
</dbReference>
<dbReference type="Proteomes" id="UP000008206">
    <property type="component" value="Plasmid Cy782202"/>
</dbReference>
<geneLocation type="plasmid" evidence="1 2">
    <name>Cy782202</name>
</geneLocation>
<gene>
    <name evidence="1" type="ordered locus">Cyan7822_6298</name>
</gene>
<dbReference type="HOGENOM" id="CLU_001339_0_0_3"/>
<keyword evidence="1" id="KW-0614">Plasmid</keyword>
<dbReference type="KEGG" id="cyj:Cyan7822_6298"/>
<keyword evidence="2" id="KW-1185">Reference proteome</keyword>
<dbReference type="EMBL" id="CP002200">
    <property type="protein sequence ID" value="ADN18098.1"/>
    <property type="molecule type" value="Genomic_DNA"/>
</dbReference>
<reference evidence="2" key="1">
    <citation type="journal article" date="2011" name="MBio">
        <title>Novel metabolic attributes of the genus Cyanothece, comprising a group of unicellular nitrogen-fixing Cyanobacteria.</title>
        <authorList>
            <person name="Bandyopadhyay A."/>
            <person name="Elvitigala T."/>
            <person name="Welsh E."/>
            <person name="Stockel J."/>
            <person name="Liberton M."/>
            <person name="Min H."/>
            <person name="Sherman L.A."/>
            <person name="Pakrasi H.B."/>
        </authorList>
    </citation>
    <scope>NUCLEOTIDE SEQUENCE [LARGE SCALE GENOMIC DNA]</scope>
    <source>
        <strain evidence="2">PCC 7822</strain>
        <plasmid evidence="2">Cy782202</plasmid>
    </source>
</reference>